<dbReference type="InterPro" id="IPR036034">
    <property type="entry name" value="PDZ_sf"/>
</dbReference>
<evidence type="ECO:0000313" key="7">
    <source>
        <dbReference type="Proteomes" id="UP000677054"/>
    </source>
</evidence>
<dbReference type="Gene3D" id="2.30.42.10">
    <property type="match status" value="4"/>
</dbReference>
<feature type="compositionally biased region" description="Acidic residues" evidence="4">
    <location>
        <begin position="1929"/>
        <end position="1956"/>
    </location>
</feature>
<feature type="region of interest" description="Disordered" evidence="4">
    <location>
        <begin position="1904"/>
        <end position="1982"/>
    </location>
</feature>
<organism evidence="6">
    <name type="scientific">Darwinula stevensoni</name>
    <dbReference type="NCBI Taxonomy" id="69355"/>
    <lineage>
        <taxon>Eukaryota</taxon>
        <taxon>Metazoa</taxon>
        <taxon>Ecdysozoa</taxon>
        <taxon>Arthropoda</taxon>
        <taxon>Crustacea</taxon>
        <taxon>Oligostraca</taxon>
        <taxon>Ostracoda</taxon>
        <taxon>Podocopa</taxon>
        <taxon>Podocopida</taxon>
        <taxon>Darwinulocopina</taxon>
        <taxon>Darwinuloidea</taxon>
        <taxon>Darwinulidae</taxon>
        <taxon>Darwinula</taxon>
    </lineage>
</organism>
<dbReference type="Pfam" id="PF13855">
    <property type="entry name" value="LRR_8"/>
    <property type="match status" value="2"/>
</dbReference>
<feature type="region of interest" description="Disordered" evidence="4">
    <location>
        <begin position="1568"/>
        <end position="1596"/>
    </location>
</feature>
<protein>
    <recommendedName>
        <fullName evidence="5">PDZ domain-containing protein</fullName>
    </recommendedName>
</protein>
<dbReference type="CDD" id="cd06703">
    <property type="entry name" value="PDZ2_Scribble-like"/>
    <property type="match status" value="1"/>
</dbReference>
<feature type="domain" description="PDZ" evidence="5">
    <location>
        <begin position="1307"/>
        <end position="1397"/>
    </location>
</feature>
<feature type="region of interest" description="Disordered" evidence="4">
    <location>
        <begin position="933"/>
        <end position="952"/>
    </location>
</feature>
<dbReference type="GO" id="GO:0098968">
    <property type="term" value="P:neurotransmitter receptor transport postsynaptic membrane to endosome"/>
    <property type="evidence" value="ECO:0007669"/>
    <property type="project" value="TreeGrafter"/>
</dbReference>
<dbReference type="InterPro" id="IPR001611">
    <property type="entry name" value="Leu-rich_rpt"/>
</dbReference>
<sequence>MSANMFRCVPLFKGCNRQVEYVDKRHCLLANVPDEILRYGKSLEELLLDANKIRDLPKGLFRLQKLRRLGLSDNEIGRLPPDIQNFHNLVELDVSRNDIPDIPDHIKSLQALQVADFSSNPIQRLPQGFVQLKNLTVLGLNDMSLTFLPPDFGCLSNLESLELRENLLKTLPTSISQLTKLERLDIGDNEIEELPEEIGKLPVLQELWLDHNLMSHLPPEIGELKQLTVLDASENRLEELPEEIGGLENLTDLHLSQNYLERLPDGIGCLTRLTIFKIDQNHLVELNPAIGKCTNLQELILTENALMELPVSIGNLVKLTNLNVDRNRLFNIPSQIGNLTQLGVLSLRENRLQSLPQELGNCAELHVLDVCGNRLKHLPITLVNLNLKAVWLSENQAQPLLKFQSDVDEETGEEVLTCFLLPQIDVSVPEDSSIGRLYRSGNESLTLELDGTMEVDGLEATRQSIVKFQDEPESEDDKEASKLINSLIASYERKPAKGYPECLQSAKGETHFVRHNTPHPKDLKAKAHKLGLVGRKNIDGPVVKHKDHDEDNHVNSFRPQRQESDASDSSSPIPPEKNVPKVPPAPIPSPKTSPKVQQEEQLQEAAEHPTSAECLQPSPVVPMPQEPPKALNVSQDESDFGGVSDTLDNSLELDTTNEDQEVKFFDGGERRVGFSLTEAPAEKQNRLHRRDTPHHLKNKRVNLNMNTAKMDQEKVASIIAQTIQTKPYENEGVSSTHPYMGIPNAVHVANSTVSESESDLLPVRWEPQKLGGSKKLVKQSRDISNRYVPLGFGSEGRSDSLEEKKHHQLNCSSKKAGESDIEFERLDLVILRQSSGLGLSIAGGKGSTPFKGNDEGIFISRVTEGGAAYGAGLRVGDKVLSVNGVSLDEADHYEAVDTLKAAGNEIRLSVVREITIHPVQQQHQQPSLHALNTSYSSQAHPSPSASEISSGMASSSHLTPFLNQSFSSTLSAPTPTPTLPNHIGMKSATNGPGSISGKEEDSQEEMVIREENVYTTLMRDQNGLGFSIAGGRGSNPFKDGSDAIFVSRITPGGAAERDGKLRVGDRVLSINGVDVEGARHDQAVSMLTGLERFVRLVVARETLMPRSQAERLKTSKVLGAPRPYTALYGADSYLANRPGYKRSSGIYGRINTSASSLTKETVSMKPNTSSLASSPSPYVAPAPHVNGVVTTSVPLQTGTLSSFPLLTEKLEPPVVPQVLHPKTSEEFQALIPKHFLEPAANTEGDGVEVTIRVRQPDSAVAELKEKFPPASNKPGTITETITKSTLTETVVTRVTKNQPIFKQSVEEVVLAKEGGPLGLSIIGGIDQTSTPFGANEPGVFISKVVSGGVAARSGNLRVGDRILAVNGHEVATATHQEAVGHLLSPTPEVVLKVRHDPLPEGYQEVEVYKLPGEKLGMNIKGGRRGHPGNPLNPEDEGIFISKVHSGGAAQKCGKLKVGMRLIEVNDIPLLGVYHSEAVQALRNAGDRMKLIVCDGYDPLEVERLRYEGKLSYESKSASQSTSSLDALESPSPVLTLESPTSVFSSVSAGVTSSIPLSPMSPTLIDTQVAQPQTPSSALVHHQSPGAVSTTSGKTTPEKVMEAVRAAEQLVTSAASTSPVPPKTPPTSRSDSFKTTTIVLAKHTLEPTTPTSSSSAPTIATPSNPPTPSSTLTYTIQHSPLETTETDGDGSSTSIDPITSSKFPGGKVRFRFDDQAITPKYESPFSVSLRRPYQSVADTPAQMSFSAKKKFFEQEIEQSGKPPPKQERHFSFLSADELAKMKQEEDKKMASMTEEELKNLSRMGEDAEEEVEDMSLQLGISPNNLNDTGRESVSSLSSFGSVHTAKAEKRLREKLRQEGVDLDLEGLSPAEQRKLQAAKRAAWREARLRSLEQDALQAQAVIKHMAAIGEHEHSESGTQGMTSPTQTTDDLSDHEDDNNNEEEEDDDEVNGNAEAEETSPSSSTGPPTVHDPGKKKRRRHRNR</sequence>
<dbReference type="CDD" id="cd06704">
    <property type="entry name" value="PDZ1_Scribble-like"/>
    <property type="match status" value="1"/>
</dbReference>
<keyword evidence="7" id="KW-1185">Reference proteome</keyword>
<dbReference type="GO" id="GO:0019901">
    <property type="term" value="F:protein kinase binding"/>
    <property type="evidence" value="ECO:0007669"/>
    <property type="project" value="TreeGrafter"/>
</dbReference>
<evidence type="ECO:0000256" key="3">
    <source>
        <dbReference type="SAM" id="Coils"/>
    </source>
</evidence>
<evidence type="ECO:0000259" key="5">
    <source>
        <dbReference type="PROSITE" id="PS50106"/>
    </source>
</evidence>
<gene>
    <name evidence="6" type="ORF">DSTB1V02_LOCUS1028</name>
</gene>
<dbReference type="PANTHER" id="PTHR23119:SF44">
    <property type="entry name" value="PROTEIN LAP4"/>
    <property type="match status" value="1"/>
</dbReference>
<feature type="region of interest" description="Disordered" evidence="4">
    <location>
        <begin position="1643"/>
        <end position="1672"/>
    </location>
</feature>
<dbReference type="SMART" id="SM00365">
    <property type="entry name" value="LRR_SD22"/>
    <property type="match status" value="5"/>
</dbReference>
<feature type="compositionally biased region" description="Basic and acidic residues" evidence="4">
    <location>
        <begin position="536"/>
        <end position="553"/>
    </location>
</feature>
<name>A0A7R8WZA5_9CRUS</name>
<keyword evidence="3" id="KW-0175">Coiled coil</keyword>
<accession>A0A7R8WZA5</accession>
<evidence type="ECO:0000256" key="1">
    <source>
        <dbReference type="ARBA" id="ARBA00022614"/>
    </source>
</evidence>
<dbReference type="InterPro" id="IPR032675">
    <property type="entry name" value="LRR_dom_sf"/>
</dbReference>
<dbReference type="SMART" id="SM00228">
    <property type="entry name" value="PDZ"/>
    <property type="match status" value="4"/>
</dbReference>
<dbReference type="SUPFAM" id="SSF50156">
    <property type="entry name" value="PDZ domain-like"/>
    <property type="match status" value="4"/>
</dbReference>
<feature type="region of interest" description="Disordered" evidence="4">
    <location>
        <begin position="1611"/>
        <end position="1631"/>
    </location>
</feature>
<dbReference type="EMBL" id="LR899604">
    <property type="protein sequence ID" value="CAD7241026.1"/>
    <property type="molecule type" value="Genomic_DNA"/>
</dbReference>
<dbReference type="InterPro" id="IPR050614">
    <property type="entry name" value="Synaptic_Scaffolding_LAP-MAGUK"/>
</dbReference>
<dbReference type="SMART" id="SM00369">
    <property type="entry name" value="LRR_TYP"/>
    <property type="match status" value="15"/>
</dbReference>
<feature type="domain" description="PDZ" evidence="5">
    <location>
        <begin position="1404"/>
        <end position="1492"/>
    </location>
</feature>
<dbReference type="OrthoDB" id="2187496at2759"/>
<feature type="domain" description="PDZ" evidence="5">
    <location>
        <begin position="1014"/>
        <end position="1102"/>
    </location>
</feature>
<keyword evidence="1" id="KW-0433">Leucine-rich repeat</keyword>
<feature type="compositionally biased region" description="Low complexity" evidence="4">
    <location>
        <begin position="1646"/>
        <end position="1661"/>
    </location>
</feature>
<feature type="compositionally biased region" description="Low complexity" evidence="4">
    <location>
        <begin position="1957"/>
        <end position="1967"/>
    </location>
</feature>
<dbReference type="PANTHER" id="PTHR23119">
    <property type="entry name" value="DISCS LARGE"/>
    <property type="match status" value="1"/>
</dbReference>
<dbReference type="GO" id="GO:0005912">
    <property type="term" value="C:adherens junction"/>
    <property type="evidence" value="ECO:0007669"/>
    <property type="project" value="TreeGrafter"/>
</dbReference>
<dbReference type="PROSITE" id="PS51450">
    <property type="entry name" value="LRR"/>
    <property type="match status" value="4"/>
</dbReference>
<dbReference type="EMBL" id="CAJPEV010000087">
    <property type="protein sequence ID" value="CAG0880347.1"/>
    <property type="molecule type" value="Genomic_DNA"/>
</dbReference>
<dbReference type="CDD" id="cd06702">
    <property type="entry name" value="PDZ3_Scribble-like"/>
    <property type="match status" value="1"/>
</dbReference>
<dbReference type="CDD" id="cd06701">
    <property type="entry name" value="PDZ4_Scribble-like"/>
    <property type="match status" value="1"/>
</dbReference>
<dbReference type="FunFam" id="3.80.10.10:FF:000076">
    <property type="entry name" value="protein lap4 isoform X23"/>
    <property type="match status" value="1"/>
</dbReference>
<evidence type="ECO:0000256" key="4">
    <source>
        <dbReference type="SAM" id="MobiDB-lite"/>
    </source>
</evidence>
<feature type="region of interest" description="Disordered" evidence="4">
    <location>
        <begin position="1680"/>
        <end position="1699"/>
    </location>
</feature>
<feature type="compositionally biased region" description="Low complexity" evidence="4">
    <location>
        <begin position="942"/>
        <end position="952"/>
    </location>
</feature>
<dbReference type="FunFam" id="3.80.10.10:FF:000599">
    <property type="entry name" value="Leucine-rich repeat-containing protein"/>
    <property type="match status" value="1"/>
</dbReference>
<dbReference type="FunFam" id="3.80.10.10:FF:000036">
    <property type="entry name" value="protein scribble homolog isoform X1"/>
    <property type="match status" value="1"/>
</dbReference>
<dbReference type="SMART" id="SM00364">
    <property type="entry name" value="LRR_BAC"/>
    <property type="match status" value="10"/>
</dbReference>
<feature type="compositionally biased region" description="Basic residues" evidence="4">
    <location>
        <begin position="1972"/>
        <end position="1982"/>
    </location>
</feature>
<dbReference type="GO" id="GO:0043113">
    <property type="term" value="P:receptor clustering"/>
    <property type="evidence" value="ECO:0007669"/>
    <property type="project" value="TreeGrafter"/>
</dbReference>
<feature type="domain" description="PDZ" evidence="5">
    <location>
        <begin position="827"/>
        <end position="914"/>
    </location>
</feature>
<feature type="compositionally biased region" description="Pro residues" evidence="4">
    <location>
        <begin position="572"/>
        <end position="591"/>
    </location>
</feature>
<feature type="compositionally biased region" description="Polar residues" evidence="4">
    <location>
        <begin position="1915"/>
        <end position="1928"/>
    </location>
</feature>
<dbReference type="InterPro" id="IPR055414">
    <property type="entry name" value="LRR_R13L4/SHOC2-like"/>
</dbReference>
<evidence type="ECO:0000256" key="2">
    <source>
        <dbReference type="ARBA" id="ARBA00022737"/>
    </source>
</evidence>
<feature type="region of interest" description="Disordered" evidence="4">
    <location>
        <begin position="979"/>
        <end position="1005"/>
    </location>
</feature>
<dbReference type="SUPFAM" id="SSF52058">
    <property type="entry name" value="L domain-like"/>
    <property type="match status" value="2"/>
</dbReference>
<feature type="compositionally biased region" description="Polar residues" evidence="4">
    <location>
        <begin position="1585"/>
        <end position="1594"/>
    </location>
</feature>
<dbReference type="GO" id="GO:0098609">
    <property type="term" value="P:cell-cell adhesion"/>
    <property type="evidence" value="ECO:0007669"/>
    <property type="project" value="TreeGrafter"/>
</dbReference>
<feature type="coiled-coil region" evidence="3">
    <location>
        <begin position="1774"/>
        <end position="1816"/>
    </location>
</feature>
<dbReference type="GO" id="GO:0045211">
    <property type="term" value="C:postsynaptic membrane"/>
    <property type="evidence" value="ECO:0007669"/>
    <property type="project" value="TreeGrafter"/>
</dbReference>
<dbReference type="GO" id="GO:0098887">
    <property type="term" value="P:neurotransmitter receptor transport, endosome to postsynaptic membrane"/>
    <property type="evidence" value="ECO:0007669"/>
    <property type="project" value="TreeGrafter"/>
</dbReference>
<dbReference type="InterPro" id="IPR003591">
    <property type="entry name" value="Leu-rich_rpt_typical-subtyp"/>
</dbReference>
<dbReference type="Proteomes" id="UP000677054">
    <property type="component" value="Unassembled WGS sequence"/>
</dbReference>
<evidence type="ECO:0000313" key="6">
    <source>
        <dbReference type="EMBL" id="CAD7241026.1"/>
    </source>
</evidence>
<dbReference type="FunFam" id="2.30.42.10:FF:000041">
    <property type="entry name" value="protein scribble homolog isoform X1"/>
    <property type="match status" value="1"/>
</dbReference>
<proteinExistence type="predicted"/>
<keyword evidence="2" id="KW-0677">Repeat</keyword>
<dbReference type="Pfam" id="PF23598">
    <property type="entry name" value="LRR_14"/>
    <property type="match status" value="2"/>
</dbReference>
<dbReference type="InterPro" id="IPR001478">
    <property type="entry name" value="PDZ"/>
</dbReference>
<dbReference type="PROSITE" id="PS50106">
    <property type="entry name" value="PDZ"/>
    <property type="match status" value="4"/>
</dbReference>
<dbReference type="Gene3D" id="3.80.10.10">
    <property type="entry name" value="Ribonuclease Inhibitor"/>
    <property type="match status" value="3"/>
</dbReference>
<reference evidence="6" key="1">
    <citation type="submission" date="2020-11" db="EMBL/GenBank/DDBJ databases">
        <authorList>
            <person name="Tran Van P."/>
        </authorList>
    </citation>
    <scope>NUCLEOTIDE SEQUENCE</scope>
</reference>
<dbReference type="FunFam" id="2.30.42.10:FF:000074">
    <property type="entry name" value="protein scribble homolog isoform X2"/>
    <property type="match status" value="1"/>
</dbReference>
<dbReference type="Pfam" id="PF00595">
    <property type="entry name" value="PDZ"/>
    <property type="match status" value="4"/>
</dbReference>
<feature type="compositionally biased region" description="Low complexity" evidence="4">
    <location>
        <begin position="592"/>
        <end position="604"/>
    </location>
</feature>
<dbReference type="GO" id="GO:0014069">
    <property type="term" value="C:postsynaptic density"/>
    <property type="evidence" value="ECO:0007669"/>
    <property type="project" value="TreeGrafter"/>
</dbReference>
<feature type="region of interest" description="Disordered" evidence="4">
    <location>
        <begin position="533"/>
        <end position="641"/>
    </location>
</feature>
<dbReference type="GO" id="GO:0045197">
    <property type="term" value="P:establishment or maintenance of epithelial cell apical/basal polarity"/>
    <property type="evidence" value="ECO:0007669"/>
    <property type="project" value="TreeGrafter"/>
</dbReference>
<dbReference type="GO" id="GO:0016323">
    <property type="term" value="C:basolateral plasma membrane"/>
    <property type="evidence" value="ECO:0007669"/>
    <property type="project" value="TreeGrafter"/>
</dbReference>